<dbReference type="EMBL" id="GU244497">
    <property type="protein sequence ID" value="ADO67308.1"/>
    <property type="molecule type" value="Genomic_DNA"/>
</dbReference>
<organism evidence="1 2">
    <name type="scientific">Cafeteria roenbergensis virus (strain BV-PW1)</name>
    <name type="common">CroV</name>
    <dbReference type="NCBI Taxonomy" id="693272"/>
    <lineage>
        <taxon>Viruses</taxon>
        <taxon>Varidnaviria</taxon>
        <taxon>Bamfordvirae</taxon>
        <taxon>Nucleocytoviricota</taxon>
        <taxon>Megaviricetes</taxon>
        <taxon>Imitervirales</taxon>
        <taxon>Mimiviridae</taxon>
        <taxon>Aliimimivirinae</taxon>
        <taxon>Rheavirus</taxon>
        <taxon>Rheavirus sinusmexicani</taxon>
    </lineage>
</organism>
<keyword evidence="2" id="KW-1185">Reference proteome</keyword>
<name>E3T545_CROVB</name>
<organismHost>
    <name type="scientific">Cafeteria roenbergensis</name>
    <name type="common">Marine flagellate</name>
    <dbReference type="NCBI Taxonomy" id="33653"/>
</organismHost>
<dbReference type="RefSeq" id="YP_003969907.1">
    <property type="nucleotide sequence ID" value="NC_014637.1"/>
</dbReference>
<accession>E3T545</accession>
<reference evidence="1 2" key="1">
    <citation type="journal article" date="2010" name="Proc. Natl. Acad. Sci. U.S.A.">
        <title>Giant virus with a remarkable complement of genes infects marine zooplankton.</title>
        <authorList>
            <person name="Fischer M.G."/>
            <person name="Allen M.J."/>
            <person name="Wilson W.H."/>
            <person name="Suttle C.A."/>
        </authorList>
    </citation>
    <scope>NUCLEOTIDE SEQUENCE [LARGE SCALE GENOMIC DNA]</scope>
    <source>
        <strain evidence="1 2">BV-PW1</strain>
    </source>
</reference>
<dbReference type="KEGG" id="vg:9887677"/>
<protein>
    <submittedName>
        <fullName evidence="1">Uncharacterized protein</fullName>
    </submittedName>
</protein>
<sequence>MEKLPNGTVYNEAKFPYMYSKIIYLANSTINWDTGNSIIFRLFSDKSLNNSVTCRINYWMELLQDKYQYLFYQCTKILIPNSEFTKLFPDDLQDIISCYNDIPTLSKKIKQYKISDKIKHVNEQFKTYLNIENNNYNCEAPCYFFGLYNEVDLSNLISHKGDKHLIFGGSDLDITMYHTKVLIPKLKNLLVNTNIQLYFISDNLYKRGTKMGLTGNLIKLDMIGDKWDILRDDLIKIKQRNTIYCYTGYKKIGKLYNYNLLKRLENRLPQFKFIYSHTCDLNYIKMHNIYNECFMGIRLTKKDGNANTVIEMGKLGLPVIFNGDNYNAINYQYDNIDDIIIKILSFKL</sequence>
<evidence type="ECO:0000313" key="1">
    <source>
        <dbReference type="EMBL" id="ADO67308.1"/>
    </source>
</evidence>
<dbReference type="GeneID" id="9887677"/>
<evidence type="ECO:0000313" key="2">
    <source>
        <dbReference type="Proteomes" id="UP000029781"/>
    </source>
</evidence>
<gene>
    <name evidence="1" type="ORF">crov275</name>
</gene>
<dbReference type="Proteomes" id="UP000029781">
    <property type="component" value="Segment"/>
</dbReference>
<proteinExistence type="predicted"/>